<feature type="region of interest" description="Disordered" evidence="1">
    <location>
        <begin position="43"/>
        <end position="72"/>
    </location>
</feature>
<organism evidence="2">
    <name type="scientific">Amphimedon queenslandica</name>
    <name type="common">Sponge</name>
    <dbReference type="NCBI Taxonomy" id="400682"/>
    <lineage>
        <taxon>Eukaryota</taxon>
        <taxon>Metazoa</taxon>
        <taxon>Porifera</taxon>
        <taxon>Demospongiae</taxon>
        <taxon>Heteroscleromorpha</taxon>
        <taxon>Haplosclerida</taxon>
        <taxon>Niphatidae</taxon>
        <taxon>Amphimedon</taxon>
    </lineage>
</organism>
<accession>A0A1X7V4J1</accession>
<name>A0A1X7V4J1_AMPQE</name>
<dbReference type="EnsemblMetazoa" id="Aqu2.1.34729_001">
    <property type="protein sequence ID" value="Aqu2.1.34729_001"/>
    <property type="gene ID" value="Aqu2.1.34729"/>
</dbReference>
<protein>
    <submittedName>
        <fullName evidence="2">Uncharacterized protein</fullName>
    </submittedName>
</protein>
<evidence type="ECO:0000256" key="1">
    <source>
        <dbReference type="SAM" id="MobiDB-lite"/>
    </source>
</evidence>
<sequence>MTPHIWLLREFIPSFINLAPIFLELQSRWLSLNLSSSNLKKLNKNKKKKSSSSSVVDTLKGEPKLSAASPRT</sequence>
<evidence type="ECO:0000313" key="2">
    <source>
        <dbReference type="EnsemblMetazoa" id="Aqu2.1.34729_001"/>
    </source>
</evidence>
<dbReference type="InParanoid" id="A0A1X7V4J1"/>
<dbReference type="AlphaFoldDB" id="A0A1X7V4J1"/>
<proteinExistence type="predicted"/>
<reference evidence="2" key="1">
    <citation type="submission" date="2017-05" db="UniProtKB">
        <authorList>
            <consortium name="EnsemblMetazoa"/>
        </authorList>
    </citation>
    <scope>IDENTIFICATION</scope>
</reference>